<reference evidence="4" key="1">
    <citation type="journal article" date="2021" name="PeerJ">
        <title>Extensive microbial diversity within the chicken gut microbiome revealed by metagenomics and culture.</title>
        <authorList>
            <person name="Gilroy R."/>
            <person name="Ravi A."/>
            <person name="Getino M."/>
            <person name="Pursley I."/>
            <person name="Horton D.L."/>
            <person name="Alikhan N.F."/>
            <person name="Baker D."/>
            <person name="Gharbi K."/>
            <person name="Hall N."/>
            <person name="Watson M."/>
            <person name="Adriaenssens E.M."/>
            <person name="Foster-Nyarko E."/>
            <person name="Jarju S."/>
            <person name="Secka A."/>
            <person name="Antonio M."/>
            <person name="Oren A."/>
            <person name="Chaudhuri R.R."/>
            <person name="La Ragione R."/>
            <person name="Hildebrand F."/>
            <person name="Pallen M.J."/>
        </authorList>
    </citation>
    <scope>NUCLEOTIDE SEQUENCE</scope>
    <source>
        <strain evidence="4">14975</strain>
    </source>
</reference>
<evidence type="ECO:0000259" key="3">
    <source>
        <dbReference type="Pfam" id="PF01467"/>
    </source>
</evidence>
<reference evidence="4" key="2">
    <citation type="submission" date="2021-04" db="EMBL/GenBank/DDBJ databases">
        <authorList>
            <person name="Gilroy R."/>
        </authorList>
    </citation>
    <scope>NUCLEOTIDE SEQUENCE</scope>
    <source>
        <strain evidence="4">14975</strain>
    </source>
</reference>
<evidence type="ECO:0000313" key="4">
    <source>
        <dbReference type="EMBL" id="HIX20694.1"/>
    </source>
</evidence>
<keyword evidence="2 4" id="KW-0548">Nucleotidyltransferase</keyword>
<sequence length="139" mass="15477">MPKVFVSGCFDVLHSGHIAFLEEAAGYGDVYVSIGSDATVMALKNRKTLYTEAERKYILEAIRYVTKVYIGPDTGKILDFAPLLDEVKPDIFFVNADGSSEEKRAFVESKGIRYVVSSRVPHGQLPTRSTTSIRQQINK</sequence>
<dbReference type="PANTHER" id="PTHR43793">
    <property type="entry name" value="FAD SYNTHASE"/>
    <property type="match status" value="1"/>
</dbReference>
<dbReference type="SUPFAM" id="SSF52374">
    <property type="entry name" value="Nucleotidylyl transferase"/>
    <property type="match status" value="1"/>
</dbReference>
<evidence type="ECO:0000256" key="2">
    <source>
        <dbReference type="ARBA" id="ARBA00022695"/>
    </source>
</evidence>
<protein>
    <submittedName>
        <fullName evidence="4">Adenylyltransferase/cytidyltransferase family protein</fullName>
    </submittedName>
</protein>
<dbReference type="InterPro" id="IPR004821">
    <property type="entry name" value="Cyt_trans-like"/>
</dbReference>
<keyword evidence="1" id="KW-0808">Transferase</keyword>
<dbReference type="InterPro" id="IPR014729">
    <property type="entry name" value="Rossmann-like_a/b/a_fold"/>
</dbReference>
<dbReference type="GO" id="GO:0016779">
    <property type="term" value="F:nucleotidyltransferase activity"/>
    <property type="evidence" value="ECO:0007669"/>
    <property type="project" value="UniProtKB-KW"/>
</dbReference>
<evidence type="ECO:0000256" key="1">
    <source>
        <dbReference type="ARBA" id="ARBA00022679"/>
    </source>
</evidence>
<dbReference type="Pfam" id="PF01467">
    <property type="entry name" value="CTP_transf_like"/>
    <property type="match status" value="1"/>
</dbReference>
<dbReference type="NCBIfam" id="TIGR00125">
    <property type="entry name" value="cyt_tran_rel"/>
    <property type="match status" value="1"/>
</dbReference>
<accession>A0A9D1VCZ0</accession>
<dbReference type="EMBL" id="DXFQ01000168">
    <property type="protein sequence ID" value="HIX20694.1"/>
    <property type="molecule type" value="Genomic_DNA"/>
</dbReference>
<gene>
    <name evidence="4" type="ORF">H9862_08860</name>
</gene>
<dbReference type="PANTHER" id="PTHR43793:SF1">
    <property type="entry name" value="FAD SYNTHASE"/>
    <property type="match status" value="1"/>
</dbReference>
<comment type="caution">
    <text evidence="4">The sequence shown here is derived from an EMBL/GenBank/DDBJ whole genome shotgun (WGS) entry which is preliminary data.</text>
</comment>
<dbReference type="Proteomes" id="UP000823964">
    <property type="component" value="Unassembled WGS sequence"/>
</dbReference>
<dbReference type="InterPro" id="IPR050385">
    <property type="entry name" value="Archaeal_FAD_synthase"/>
</dbReference>
<dbReference type="AlphaFoldDB" id="A0A9D1VCZ0"/>
<feature type="domain" description="Cytidyltransferase-like" evidence="3">
    <location>
        <begin position="6"/>
        <end position="135"/>
    </location>
</feature>
<proteinExistence type="predicted"/>
<name>A0A9D1VCZ0_9BACT</name>
<dbReference type="Gene3D" id="3.40.50.620">
    <property type="entry name" value="HUPs"/>
    <property type="match status" value="1"/>
</dbReference>
<evidence type="ECO:0000313" key="5">
    <source>
        <dbReference type="Proteomes" id="UP000823964"/>
    </source>
</evidence>
<organism evidence="4 5">
    <name type="scientific">Candidatus Akkermansia intestinigallinarum</name>
    <dbReference type="NCBI Taxonomy" id="2838431"/>
    <lineage>
        <taxon>Bacteria</taxon>
        <taxon>Pseudomonadati</taxon>
        <taxon>Verrucomicrobiota</taxon>
        <taxon>Verrucomicrobiia</taxon>
        <taxon>Verrucomicrobiales</taxon>
        <taxon>Akkermansiaceae</taxon>
        <taxon>Akkermansia</taxon>
    </lineage>
</organism>